<dbReference type="Proteomes" id="UP000266649">
    <property type="component" value="Unassembled WGS sequence"/>
</dbReference>
<dbReference type="Pfam" id="PF21843">
    <property type="entry name" value="DUF6902"/>
    <property type="match status" value="1"/>
</dbReference>
<organism evidence="1 2">
    <name type="scientific">Gemmobacter lutimaris</name>
    <dbReference type="NCBI Taxonomy" id="2306023"/>
    <lineage>
        <taxon>Bacteria</taxon>
        <taxon>Pseudomonadati</taxon>
        <taxon>Pseudomonadota</taxon>
        <taxon>Alphaproteobacteria</taxon>
        <taxon>Rhodobacterales</taxon>
        <taxon>Paracoccaceae</taxon>
        <taxon>Gemmobacter</taxon>
    </lineage>
</organism>
<dbReference type="AlphaFoldDB" id="A0A398BS76"/>
<dbReference type="RefSeq" id="WP_119132900.1">
    <property type="nucleotide sequence ID" value="NZ_QXXQ01000001.1"/>
</dbReference>
<evidence type="ECO:0000313" key="2">
    <source>
        <dbReference type="Proteomes" id="UP000266649"/>
    </source>
</evidence>
<evidence type="ECO:0000313" key="1">
    <source>
        <dbReference type="EMBL" id="RID93485.1"/>
    </source>
</evidence>
<protein>
    <submittedName>
        <fullName evidence="1">Uncharacterized protein</fullName>
    </submittedName>
</protein>
<dbReference type="InterPro" id="IPR054197">
    <property type="entry name" value="DUF6902"/>
</dbReference>
<dbReference type="OrthoDB" id="7810029at2"/>
<proteinExistence type="predicted"/>
<name>A0A398BS76_9RHOB</name>
<dbReference type="EMBL" id="QXXQ01000001">
    <property type="protein sequence ID" value="RID93485.1"/>
    <property type="molecule type" value="Genomic_DNA"/>
</dbReference>
<reference evidence="1 2" key="1">
    <citation type="submission" date="2018-09" db="EMBL/GenBank/DDBJ databases">
        <title>Gemmobacter lutimaris sp. nov., a marine bacterium isolated from tidal flat.</title>
        <authorList>
            <person name="Lee D.W."/>
            <person name="Yoo Y."/>
            <person name="Kim J.-J."/>
            <person name="Kim B.S."/>
        </authorList>
    </citation>
    <scope>NUCLEOTIDE SEQUENCE [LARGE SCALE GENOMIC DNA]</scope>
    <source>
        <strain evidence="1 2">YJ-T1-11</strain>
    </source>
</reference>
<keyword evidence="2" id="KW-1185">Reference proteome</keyword>
<comment type="caution">
    <text evidence="1">The sequence shown here is derived from an EMBL/GenBank/DDBJ whole genome shotgun (WGS) entry which is preliminary data.</text>
</comment>
<sequence>MSNIVSLAARRAARPALGANGGLTSLLSTFANGRRRQGDAWWLKENAELLMILSALGQRPPEAALAAYGAFHAGLEDQLAFHPQYYRMLLGLAVWLEDLGQPGDTAARLAARIAAEGWIEMEVNDLQRAESRFLLARAGQTVDLPGLDARLHRFMARPETFALPNPRAAYDLLHAIFYLSEYGRRPLSLPEPALQSLHMLGNLAWLEQNGDLLGEVCIALHYTGQALPPLWLGFLRGEATSFRIAPGPCEDSSDAYHNFLVNHWLMGSIGETAFGDDYLAGPMRFSIFRPLISPLREWSQALMAQGARREPDYGAMRRACAARLSPEALEVADRGMTESPHFATFFAIFARPVAISGPVRKGA</sequence>
<gene>
    <name evidence="1" type="ORF">D2N39_00730</name>
</gene>
<accession>A0A398BS76</accession>